<sequence>MNVLLKFRQNFSAINELDLMDKYRLSNFLKILTAFLFLGLLSVPLMGQSLLVEQAESTIEIKQDNLVRAKAEALKTAKGNVVLQAVARFLDFESMIYLKPLLIQQFFEHPDFYIESIRVISEGNTVDLTEFTLKIKTRIFRSRILAAFRKLGLVTEQERIPFMDVYLIYDADHALRQTRVLNLFLEQLQIRLRPYRIRTRVILTKGRKLPIKAGLPARLALLPLKSSGKRNGTNVALLELKLRLSPQPEKSPQGKLIAQLIFWSQKPDFSKSLISTTMATAEISYKSWNTNVIIPEILNQLLLQWTPVMQHIVSVNQVSGAQVKLKFKGLPGPIEEQQLIKTLFQNNPRWKKLSLDTISSNFVSYKALFLGPLKQIIQEFRSPKNAPFRITSVNLEDNDLVVLLEWIEVLMPLELFESTLTDDVFSKIDSEENNIPEPEYQVPLRTFKQTFKLPFAKAVYDHIRHRGDSTLFRIEAPKYMNVNEENKLINLTWFRLGTTHLNPELMIFDQNRNRKKSYLLRRRKQFTFQYIIPVGQEAFYLRISDEVGFLKGVAGSYQSFHYVLTAN</sequence>
<organism evidence="2">
    <name type="scientific">uncultured marine group II/III euryarchaeote AD1000_29_E08</name>
    <dbReference type="NCBI Taxonomy" id="1457749"/>
    <lineage>
        <taxon>Archaea</taxon>
        <taxon>Methanobacteriati</taxon>
        <taxon>Methanobacteriota</taxon>
        <taxon>environmental samples</taxon>
    </lineage>
</organism>
<proteinExistence type="predicted"/>
<keyword evidence="1" id="KW-0472">Membrane</keyword>
<dbReference type="AlphaFoldDB" id="A0A075FMX0"/>
<evidence type="ECO:0000313" key="2">
    <source>
        <dbReference type="EMBL" id="AIE92900.1"/>
    </source>
</evidence>
<reference evidence="2" key="1">
    <citation type="journal article" date="2014" name="Genome Biol. Evol.">
        <title>Pangenome evidence for extensive interdomain horizontal transfer affecting lineage core and shell genes in uncultured planktonic thaumarchaeota and euryarchaeota.</title>
        <authorList>
            <person name="Deschamps P."/>
            <person name="Zivanovic Y."/>
            <person name="Moreira D."/>
            <person name="Rodriguez-Valera F."/>
            <person name="Lopez-Garcia P."/>
        </authorList>
    </citation>
    <scope>NUCLEOTIDE SEQUENCE</scope>
</reference>
<keyword evidence="1" id="KW-0812">Transmembrane</keyword>
<feature type="transmembrane region" description="Helical" evidence="1">
    <location>
        <begin position="28"/>
        <end position="47"/>
    </location>
</feature>
<keyword evidence="1" id="KW-1133">Transmembrane helix</keyword>
<evidence type="ECO:0000256" key="1">
    <source>
        <dbReference type="SAM" id="Phobius"/>
    </source>
</evidence>
<accession>A0A075FMX0</accession>
<name>A0A075FMX0_9EURY</name>
<dbReference type="EMBL" id="KF900379">
    <property type="protein sequence ID" value="AIE92900.1"/>
    <property type="molecule type" value="Genomic_DNA"/>
</dbReference>
<protein>
    <submittedName>
        <fullName evidence="2">Uncharacterized protein</fullName>
    </submittedName>
</protein>